<keyword evidence="2" id="KW-0560">Oxidoreductase</keyword>
<evidence type="ECO:0000313" key="7">
    <source>
        <dbReference type="Proteomes" id="UP001589738"/>
    </source>
</evidence>
<evidence type="ECO:0000256" key="2">
    <source>
        <dbReference type="ARBA" id="ARBA00023002"/>
    </source>
</evidence>
<dbReference type="Proteomes" id="UP001589738">
    <property type="component" value="Unassembled WGS sequence"/>
</dbReference>
<dbReference type="InterPro" id="IPR001670">
    <property type="entry name" value="ADH_Fe/GldA"/>
</dbReference>
<dbReference type="Pfam" id="PF00465">
    <property type="entry name" value="Fe-ADH"/>
    <property type="match status" value="1"/>
</dbReference>
<accession>A0ABV6KTL4</accession>
<reference evidence="6 7" key="1">
    <citation type="submission" date="2024-09" db="EMBL/GenBank/DDBJ databases">
        <authorList>
            <person name="Sun Q."/>
            <person name="Mori K."/>
        </authorList>
    </citation>
    <scope>NUCLEOTIDE SEQUENCE [LARGE SCALE GENOMIC DNA]</scope>
    <source>
        <strain evidence="6 7">CGMCC 1.9126</strain>
    </source>
</reference>
<dbReference type="InterPro" id="IPR056798">
    <property type="entry name" value="ADH_Fe_C"/>
</dbReference>
<dbReference type="PANTHER" id="PTHR11496">
    <property type="entry name" value="ALCOHOL DEHYDROGENASE"/>
    <property type="match status" value="1"/>
</dbReference>
<feature type="domain" description="Alcohol dehydrogenase iron-type/glycerol dehydrogenase GldA" evidence="4">
    <location>
        <begin position="27"/>
        <end position="193"/>
    </location>
</feature>
<dbReference type="RefSeq" id="WP_160546746.1">
    <property type="nucleotide sequence ID" value="NZ_JBHLUU010000096.1"/>
</dbReference>
<dbReference type="SUPFAM" id="SSF56796">
    <property type="entry name" value="Dehydroquinate synthase-like"/>
    <property type="match status" value="1"/>
</dbReference>
<evidence type="ECO:0000259" key="4">
    <source>
        <dbReference type="Pfam" id="PF00465"/>
    </source>
</evidence>
<dbReference type="EMBL" id="JBHLUU010000096">
    <property type="protein sequence ID" value="MFC0476230.1"/>
    <property type="molecule type" value="Genomic_DNA"/>
</dbReference>
<dbReference type="CDD" id="cd08189">
    <property type="entry name" value="Fe-ADH-like"/>
    <property type="match status" value="1"/>
</dbReference>
<dbReference type="Gene3D" id="3.40.50.1970">
    <property type="match status" value="1"/>
</dbReference>
<evidence type="ECO:0000256" key="1">
    <source>
        <dbReference type="ARBA" id="ARBA00007358"/>
    </source>
</evidence>
<name>A0ABV6KTL4_9BACI</name>
<comment type="caution">
    <text evidence="6">The sequence shown here is derived from an EMBL/GenBank/DDBJ whole genome shotgun (WGS) entry which is preliminary data.</text>
</comment>
<evidence type="ECO:0000256" key="3">
    <source>
        <dbReference type="ARBA" id="ARBA00023027"/>
    </source>
</evidence>
<sequence length="399" mass="44103">MYNLYCRMYQFAYKTAAPFFDWRKPELLEGENSLIKLPPLLKLKGIGSVLIVTDKGITSIGLLDRLLAGLEGKEIDYVIYDETVPNPTINNIEEALQLYKDYQCHGIIGFGGGSPIDCAKGVAARIARPSKTIPEMKGQLKVRKPTPPLIAVPTTAGTGSEATVAAVISNSETLEKYAINDHVLIPDLAVLDPMLTMKLPPPITSTTGMDALTHAVEAYIGRSNTEETLQCSKEAVQLIFENLYEAFSNGSNIEARKNMQKASYLAGIAFTRAYVGYVHAIAHTLGGFYSVPHGLANAIILPYVLEYYGESVHQPLAELADLIGITSADETDSLKAQKFIEEIKKLNRDMNIPNTFDCLQNRDLPIMVDRAFREANPLYPVPKILDKHDLFSLYEMIKE</sequence>
<keyword evidence="7" id="KW-1185">Reference proteome</keyword>
<dbReference type="PROSITE" id="PS00060">
    <property type="entry name" value="ADH_IRON_2"/>
    <property type="match status" value="1"/>
</dbReference>
<organism evidence="6 7">
    <name type="scientific">Robertmurraya beringensis</name>
    <dbReference type="NCBI Taxonomy" id="641660"/>
    <lineage>
        <taxon>Bacteria</taxon>
        <taxon>Bacillati</taxon>
        <taxon>Bacillota</taxon>
        <taxon>Bacilli</taxon>
        <taxon>Bacillales</taxon>
        <taxon>Bacillaceae</taxon>
        <taxon>Robertmurraya</taxon>
    </lineage>
</organism>
<dbReference type="Pfam" id="PF25137">
    <property type="entry name" value="ADH_Fe_C"/>
    <property type="match status" value="1"/>
</dbReference>
<dbReference type="Gene3D" id="1.20.1090.10">
    <property type="entry name" value="Dehydroquinate synthase-like - alpha domain"/>
    <property type="match status" value="1"/>
</dbReference>
<dbReference type="InterPro" id="IPR018211">
    <property type="entry name" value="ADH_Fe_CS"/>
</dbReference>
<gene>
    <name evidence="6" type="ORF">ACFFHF_13405</name>
</gene>
<comment type="similarity">
    <text evidence="1">Belongs to the iron-containing alcohol dehydrogenase family.</text>
</comment>
<evidence type="ECO:0000313" key="6">
    <source>
        <dbReference type="EMBL" id="MFC0476230.1"/>
    </source>
</evidence>
<protein>
    <submittedName>
        <fullName evidence="6">Iron-containing alcohol dehydrogenase</fullName>
    </submittedName>
</protein>
<dbReference type="InterPro" id="IPR039697">
    <property type="entry name" value="Alcohol_dehydrogenase_Fe"/>
</dbReference>
<keyword evidence="3" id="KW-0520">NAD</keyword>
<evidence type="ECO:0000259" key="5">
    <source>
        <dbReference type="Pfam" id="PF25137"/>
    </source>
</evidence>
<proteinExistence type="inferred from homology"/>
<feature type="domain" description="Fe-containing alcohol dehydrogenase-like C-terminal" evidence="5">
    <location>
        <begin position="205"/>
        <end position="395"/>
    </location>
</feature>
<dbReference type="PANTHER" id="PTHR11496:SF102">
    <property type="entry name" value="ALCOHOL DEHYDROGENASE 4"/>
    <property type="match status" value="1"/>
</dbReference>